<dbReference type="AlphaFoldDB" id="A0A9N8DLI3"/>
<sequence>MQAFKRRREDPASSGVYLKLLLVILSTVFLERQIGLASQATQRGLSAKQTLDSPSISSLPLDKGRRGKLINRHDYVAENQPKDQQDPSLIFREPYRYVRPPRPSISQGERFANYKSRYHYTPPSKRQSGQLAPECGNGPHFSNFFKLPYTLRSHLHEDWTIHRVFFQNKMPDNGTYVELGAFDGSTDSNTRFFDRCLGWKGLLIEGNLASFDKMKEARPSAHKMSFAPTCSAEYEMVNKSVEFYKYPLTNSGQKGKAIITYEGKPTVPVPCGPLGPVLEDMFPGGQRINFFSLDVEGSEALVLRTIDFERVHIDVLMVEVENAHCLDDNCAVRQEVRSIMEQVGYKRYERIVRASDVYVRRGSEFELTNKTSAS</sequence>
<dbReference type="InterPro" id="IPR029063">
    <property type="entry name" value="SAM-dependent_MTases_sf"/>
</dbReference>
<feature type="domain" description="Methyltransferase FkbM" evidence="2">
    <location>
        <begin position="179"/>
        <end position="346"/>
    </location>
</feature>
<dbReference type="SUPFAM" id="SSF53335">
    <property type="entry name" value="S-adenosyl-L-methionine-dependent methyltransferases"/>
    <property type="match status" value="1"/>
</dbReference>
<dbReference type="PANTHER" id="PTHR34009">
    <property type="entry name" value="PROTEIN STAR"/>
    <property type="match status" value="1"/>
</dbReference>
<dbReference type="Proteomes" id="UP001153069">
    <property type="component" value="Unassembled WGS sequence"/>
</dbReference>
<dbReference type="OrthoDB" id="206159at2759"/>
<keyword evidence="4" id="KW-1185">Reference proteome</keyword>
<organism evidence="3 4">
    <name type="scientific">Seminavis robusta</name>
    <dbReference type="NCBI Taxonomy" id="568900"/>
    <lineage>
        <taxon>Eukaryota</taxon>
        <taxon>Sar</taxon>
        <taxon>Stramenopiles</taxon>
        <taxon>Ochrophyta</taxon>
        <taxon>Bacillariophyta</taxon>
        <taxon>Bacillariophyceae</taxon>
        <taxon>Bacillariophycidae</taxon>
        <taxon>Naviculales</taxon>
        <taxon>Naviculaceae</taxon>
        <taxon>Seminavis</taxon>
    </lineage>
</organism>
<dbReference type="GO" id="GO:0005886">
    <property type="term" value="C:plasma membrane"/>
    <property type="evidence" value="ECO:0007669"/>
    <property type="project" value="TreeGrafter"/>
</dbReference>
<accession>A0A9N8DLI3</accession>
<dbReference type="GO" id="GO:0016197">
    <property type="term" value="P:endosomal transport"/>
    <property type="evidence" value="ECO:0007669"/>
    <property type="project" value="TreeGrafter"/>
</dbReference>
<dbReference type="GO" id="GO:0031902">
    <property type="term" value="C:late endosome membrane"/>
    <property type="evidence" value="ECO:0007669"/>
    <property type="project" value="TreeGrafter"/>
</dbReference>
<feature type="compositionally biased region" description="Low complexity" evidence="1">
    <location>
        <begin position="51"/>
        <end position="61"/>
    </location>
</feature>
<evidence type="ECO:0000313" key="3">
    <source>
        <dbReference type="EMBL" id="CAB9504255.1"/>
    </source>
</evidence>
<proteinExistence type="predicted"/>
<dbReference type="GO" id="GO:0006888">
    <property type="term" value="P:endoplasmic reticulum to Golgi vesicle-mediated transport"/>
    <property type="evidence" value="ECO:0007669"/>
    <property type="project" value="TreeGrafter"/>
</dbReference>
<evidence type="ECO:0000256" key="1">
    <source>
        <dbReference type="SAM" id="MobiDB-lite"/>
    </source>
</evidence>
<evidence type="ECO:0000313" key="4">
    <source>
        <dbReference type="Proteomes" id="UP001153069"/>
    </source>
</evidence>
<dbReference type="GO" id="GO:0005789">
    <property type="term" value="C:endoplasmic reticulum membrane"/>
    <property type="evidence" value="ECO:0007669"/>
    <property type="project" value="TreeGrafter"/>
</dbReference>
<dbReference type="InterPro" id="IPR053202">
    <property type="entry name" value="EGF_Rcpt_Signaling_Reg"/>
</dbReference>
<dbReference type="GO" id="GO:0005794">
    <property type="term" value="C:Golgi apparatus"/>
    <property type="evidence" value="ECO:0007669"/>
    <property type="project" value="TreeGrafter"/>
</dbReference>
<protein>
    <recommendedName>
        <fullName evidence="2">Methyltransferase FkbM domain-containing protein</fullName>
    </recommendedName>
</protein>
<dbReference type="EMBL" id="CAICTM010000189">
    <property type="protein sequence ID" value="CAB9504255.1"/>
    <property type="molecule type" value="Genomic_DNA"/>
</dbReference>
<feature type="compositionally biased region" description="Polar residues" evidence="1">
    <location>
        <begin position="41"/>
        <end position="50"/>
    </location>
</feature>
<evidence type="ECO:0000259" key="2">
    <source>
        <dbReference type="Pfam" id="PF05050"/>
    </source>
</evidence>
<comment type="caution">
    <text evidence="3">The sequence shown here is derived from an EMBL/GenBank/DDBJ whole genome shotgun (WGS) entry which is preliminary data.</text>
</comment>
<feature type="region of interest" description="Disordered" evidence="1">
    <location>
        <begin position="41"/>
        <end position="63"/>
    </location>
</feature>
<dbReference type="PANTHER" id="PTHR34009:SF2">
    <property type="entry name" value="PROTEIN STAR"/>
    <property type="match status" value="1"/>
</dbReference>
<gene>
    <name evidence="3" type="ORF">SEMRO_190_G082010.2</name>
</gene>
<reference evidence="3" key="1">
    <citation type="submission" date="2020-06" db="EMBL/GenBank/DDBJ databases">
        <authorList>
            <consortium name="Plant Systems Biology data submission"/>
        </authorList>
    </citation>
    <scope>NUCLEOTIDE SEQUENCE</scope>
    <source>
        <strain evidence="3">D6</strain>
    </source>
</reference>
<dbReference type="Pfam" id="PF05050">
    <property type="entry name" value="Methyltransf_21"/>
    <property type="match status" value="1"/>
</dbReference>
<name>A0A9N8DLI3_9STRA</name>
<dbReference type="InterPro" id="IPR006342">
    <property type="entry name" value="FkbM_mtfrase"/>
</dbReference>
<dbReference type="Gene3D" id="3.40.50.150">
    <property type="entry name" value="Vaccinia Virus protein VP39"/>
    <property type="match status" value="1"/>
</dbReference>